<keyword evidence="4" id="KW-0479">Metal-binding</keyword>
<reference evidence="11" key="1">
    <citation type="submission" date="2020-04" db="EMBL/GenBank/DDBJ databases">
        <authorList>
            <person name="Zhang T."/>
        </authorList>
    </citation>
    <scope>NUCLEOTIDE SEQUENCE</scope>
    <source>
        <strain evidence="11">HKST-UBA02</strain>
    </source>
</reference>
<comment type="caution">
    <text evidence="11">The sequence shown here is derived from an EMBL/GenBank/DDBJ whole genome shotgun (WGS) entry which is preliminary data.</text>
</comment>
<gene>
    <name evidence="11" type="ORF">KDA27_00165</name>
</gene>
<keyword evidence="9 10" id="KW-0472">Membrane</keyword>
<evidence type="ECO:0000256" key="10">
    <source>
        <dbReference type="SAM" id="Phobius"/>
    </source>
</evidence>
<keyword evidence="7 10" id="KW-1133">Transmembrane helix</keyword>
<organism evidence="11 12">
    <name type="scientific">Eiseniibacteriota bacterium</name>
    <dbReference type="NCBI Taxonomy" id="2212470"/>
    <lineage>
        <taxon>Bacteria</taxon>
        <taxon>Candidatus Eiseniibacteriota</taxon>
    </lineage>
</organism>
<evidence type="ECO:0000256" key="3">
    <source>
        <dbReference type="ARBA" id="ARBA00022692"/>
    </source>
</evidence>
<evidence type="ECO:0000256" key="9">
    <source>
        <dbReference type="ARBA" id="ARBA00023136"/>
    </source>
</evidence>
<dbReference type="EMBL" id="JAGQHS010000001">
    <property type="protein sequence ID" value="MCA9754185.1"/>
    <property type="molecule type" value="Genomic_DNA"/>
</dbReference>
<dbReference type="PANTHER" id="PTHR34128">
    <property type="entry name" value="CYTOCHROME C-TYPE BIOGENESIS PROTEIN CCME HOMOLOG, MITOCHONDRIAL"/>
    <property type="match status" value="1"/>
</dbReference>
<keyword evidence="2" id="KW-0349">Heme</keyword>
<keyword evidence="5" id="KW-0201">Cytochrome c-type biogenesis</keyword>
<evidence type="ECO:0000256" key="7">
    <source>
        <dbReference type="ARBA" id="ARBA00022989"/>
    </source>
</evidence>
<keyword evidence="8" id="KW-0408">Iron</keyword>
<dbReference type="SUPFAM" id="SSF82093">
    <property type="entry name" value="Heme chaperone CcmE"/>
    <property type="match status" value="1"/>
</dbReference>
<dbReference type="Proteomes" id="UP000739538">
    <property type="component" value="Unassembled WGS sequence"/>
</dbReference>
<keyword evidence="3 10" id="KW-0812">Transmembrane</keyword>
<dbReference type="AlphaFoldDB" id="A0A956NAR0"/>
<name>A0A956NAR0_UNCEI</name>
<reference evidence="11" key="2">
    <citation type="journal article" date="2021" name="Microbiome">
        <title>Successional dynamics and alternative stable states in a saline activated sludge microbial community over 9 years.</title>
        <authorList>
            <person name="Wang Y."/>
            <person name="Ye J."/>
            <person name="Ju F."/>
            <person name="Liu L."/>
            <person name="Boyd J.A."/>
            <person name="Deng Y."/>
            <person name="Parks D.H."/>
            <person name="Jiang X."/>
            <person name="Yin X."/>
            <person name="Woodcroft B.J."/>
            <person name="Tyson G.W."/>
            <person name="Hugenholtz P."/>
            <person name="Polz M.F."/>
            <person name="Zhang T."/>
        </authorList>
    </citation>
    <scope>NUCLEOTIDE SEQUENCE</scope>
    <source>
        <strain evidence="11">HKST-UBA02</strain>
    </source>
</reference>
<dbReference type="GO" id="GO:0017004">
    <property type="term" value="P:cytochrome complex assembly"/>
    <property type="evidence" value="ECO:0007669"/>
    <property type="project" value="UniProtKB-KW"/>
</dbReference>
<dbReference type="InterPro" id="IPR004329">
    <property type="entry name" value="CcmE"/>
</dbReference>
<evidence type="ECO:0000256" key="6">
    <source>
        <dbReference type="ARBA" id="ARBA00022968"/>
    </source>
</evidence>
<dbReference type="GO" id="GO:0005886">
    <property type="term" value="C:plasma membrane"/>
    <property type="evidence" value="ECO:0007669"/>
    <property type="project" value="InterPro"/>
</dbReference>
<sequence>MTETTPETKGRRAGRVRFLIGFVIILSAVGFLVARGAKNAMVYYITVTELVQKDRGADLAGLRVKGNVVPGTIEKDELVLRFEMSDGVTAVPVTYKGIVPDTFGENGEVVVEGTLASGNFEADFLMAKCPSKYEAEMGEEDKGTSVQSPKSTGV</sequence>
<comment type="subcellular location">
    <subcellularLocation>
        <location evidence="1">Membrane</location>
    </subcellularLocation>
</comment>
<protein>
    <submittedName>
        <fullName evidence="11">Cytochrome c maturation protein CcmE</fullName>
    </submittedName>
</protein>
<evidence type="ECO:0000256" key="8">
    <source>
        <dbReference type="ARBA" id="ARBA00023004"/>
    </source>
</evidence>
<keyword evidence="6" id="KW-0735">Signal-anchor</keyword>
<evidence type="ECO:0000256" key="5">
    <source>
        <dbReference type="ARBA" id="ARBA00022748"/>
    </source>
</evidence>
<evidence type="ECO:0000256" key="4">
    <source>
        <dbReference type="ARBA" id="ARBA00022723"/>
    </source>
</evidence>
<dbReference type="GO" id="GO:0046872">
    <property type="term" value="F:metal ion binding"/>
    <property type="evidence" value="ECO:0007669"/>
    <property type="project" value="UniProtKB-KW"/>
</dbReference>
<evidence type="ECO:0000313" key="12">
    <source>
        <dbReference type="Proteomes" id="UP000739538"/>
    </source>
</evidence>
<dbReference type="PANTHER" id="PTHR34128:SF2">
    <property type="entry name" value="CYTOCHROME C-TYPE BIOGENESIS PROTEIN CCME HOMOLOG, MITOCHONDRIAL"/>
    <property type="match status" value="1"/>
</dbReference>
<accession>A0A956NAR0</accession>
<feature type="transmembrane region" description="Helical" evidence="10">
    <location>
        <begin position="16"/>
        <end position="34"/>
    </location>
</feature>
<dbReference type="Gene3D" id="2.40.50.140">
    <property type="entry name" value="Nucleic acid-binding proteins"/>
    <property type="match status" value="1"/>
</dbReference>
<dbReference type="InterPro" id="IPR012340">
    <property type="entry name" value="NA-bd_OB-fold"/>
</dbReference>
<evidence type="ECO:0000256" key="2">
    <source>
        <dbReference type="ARBA" id="ARBA00022617"/>
    </source>
</evidence>
<dbReference type="InterPro" id="IPR036127">
    <property type="entry name" value="CcmE-like_sf"/>
</dbReference>
<dbReference type="GO" id="GO:0017003">
    <property type="term" value="P:protein-heme linkage"/>
    <property type="evidence" value="ECO:0007669"/>
    <property type="project" value="InterPro"/>
</dbReference>
<dbReference type="GO" id="GO:0020037">
    <property type="term" value="F:heme binding"/>
    <property type="evidence" value="ECO:0007669"/>
    <property type="project" value="InterPro"/>
</dbReference>
<evidence type="ECO:0000313" key="11">
    <source>
        <dbReference type="EMBL" id="MCA9754185.1"/>
    </source>
</evidence>
<dbReference type="Pfam" id="PF03100">
    <property type="entry name" value="CcmE"/>
    <property type="match status" value="1"/>
</dbReference>
<proteinExistence type="predicted"/>
<evidence type="ECO:0000256" key="1">
    <source>
        <dbReference type="ARBA" id="ARBA00004370"/>
    </source>
</evidence>